<dbReference type="EC" id="5.3.1.8" evidence="4"/>
<dbReference type="CDD" id="cd07011">
    <property type="entry name" value="cupin_PMI_type_I_N"/>
    <property type="match status" value="1"/>
</dbReference>
<evidence type="ECO:0000259" key="8">
    <source>
        <dbReference type="Pfam" id="PF20511"/>
    </source>
</evidence>
<dbReference type="InterPro" id="IPR046457">
    <property type="entry name" value="PMI_typeI_cat"/>
</dbReference>
<dbReference type="Gene3D" id="2.60.120.10">
    <property type="entry name" value="Jelly Rolls"/>
    <property type="match status" value="2"/>
</dbReference>
<protein>
    <recommendedName>
        <fullName evidence="4">mannose-6-phosphate isomerase</fullName>
        <ecNumber evidence="4">5.3.1.8</ecNumber>
    </recommendedName>
</protein>
<comment type="similarity">
    <text evidence="3">Belongs to the mannose-6-phosphate isomerase type 1 family.</text>
</comment>
<dbReference type="Pfam" id="PF20511">
    <property type="entry name" value="PMI_typeI_cat"/>
    <property type="match status" value="1"/>
</dbReference>
<dbReference type="Gene3D" id="1.10.441.10">
    <property type="entry name" value="Phosphomannose Isomerase, domain 2"/>
    <property type="match status" value="1"/>
</dbReference>
<proteinExistence type="inferred from homology"/>
<accession>A0ABR8W403</accession>
<dbReference type="PIRSF" id="PIRSF001480">
    <property type="entry name" value="Mannose-6-phosphate_isomerase"/>
    <property type="match status" value="1"/>
</dbReference>
<dbReference type="RefSeq" id="WP_191712381.1">
    <property type="nucleotide sequence ID" value="NZ_JACSPX010000001.1"/>
</dbReference>
<organism evidence="9 10">
    <name type="scientific">Microbacterium commune</name>
    <dbReference type="NCBI Taxonomy" id="2762219"/>
    <lineage>
        <taxon>Bacteria</taxon>
        <taxon>Bacillati</taxon>
        <taxon>Actinomycetota</taxon>
        <taxon>Actinomycetes</taxon>
        <taxon>Micrococcales</taxon>
        <taxon>Microbacteriaceae</taxon>
        <taxon>Microbacterium</taxon>
    </lineage>
</organism>
<dbReference type="NCBIfam" id="TIGR00218">
    <property type="entry name" value="manA"/>
    <property type="match status" value="1"/>
</dbReference>
<comment type="caution">
    <text evidence="9">The sequence shown here is derived from an EMBL/GenBank/DDBJ whole genome shotgun (WGS) entry which is preliminary data.</text>
</comment>
<keyword evidence="6" id="KW-0862">Zinc</keyword>
<comment type="cofactor">
    <cofactor evidence="2">
        <name>Zn(2+)</name>
        <dbReference type="ChEBI" id="CHEBI:29105"/>
    </cofactor>
</comment>
<comment type="catalytic activity">
    <reaction evidence="1">
        <text>D-mannose 6-phosphate = D-fructose 6-phosphate</text>
        <dbReference type="Rhea" id="RHEA:12356"/>
        <dbReference type="ChEBI" id="CHEBI:58735"/>
        <dbReference type="ChEBI" id="CHEBI:61527"/>
        <dbReference type="EC" id="5.3.1.8"/>
    </reaction>
</comment>
<keyword evidence="10" id="KW-1185">Reference proteome</keyword>
<dbReference type="InterPro" id="IPR014710">
    <property type="entry name" value="RmlC-like_jellyroll"/>
</dbReference>
<dbReference type="PRINTS" id="PR00714">
    <property type="entry name" value="MAN6PISMRASE"/>
</dbReference>
<dbReference type="Proteomes" id="UP000611521">
    <property type="component" value="Unassembled WGS sequence"/>
</dbReference>
<evidence type="ECO:0000256" key="6">
    <source>
        <dbReference type="ARBA" id="ARBA00022833"/>
    </source>
</evidence>
<evidence type="ECO:0000256" key="1">
    <source>
        <dbReference type="ARBA" id="ARBA00000757"/>
    </source>
</evidence>
<evidence type="ECO:0000313" key="10">
    <source>
        <dbReference type="Proteomes" id="UP000611521"/>
    </source>
</evidence>
<sequence>MTNPLFLEIDNTPRDYAWGLVDGVAHVRGTAPTGRKEAELWLGAHPSAPSRIVGGAPWSTLEAWESETGATLPFLLKVLCAAEPLSLQAHPSTAQAQAGFDRENARGIPLDAPHRTYRDPHAKPELIVALHDGFEALCGFRPAAEVQADLRTLAGLIDAAPDASAALQTWQQHLAGADGIRRAFLWLLSGDESLPALVTAVTAVAERDARFALLARIAEAHPADPGILGALMLQHLTLRAGEALWLPAGNIHAYLRGSGIELMGPSDNVMRGGLTGKHIDKVELDRVLDAREGGDPRLAPEVVSDGLRVFRPVERGTDDVPGFELYAIESDGEIVLDGAGIALATDGEFELASDDEHIAMPRGRAALISRPATVRITGAGRLFVAAG</sequence>
<gene>
    <name evidence="9" type="primary">manA</name>
    <name evidence="9" type="ORF">H9633_05410</name>
</gene>
<keyword evidence="7 9" id="KW-0413">Isomerase</keyword>
<dbReference type="InterPro" id="IPR001250">
    <property type="entry name" value="Man6P_Isoase-1"/>
</dbReference>
<keyword evidence="5" id="KW-0479">Metal-binding</keyword>
<evidence type="ECO:0000256" key="2">
    <source>
        <dbReference type="ARBA" id="ARBA00001947"/>
    </source>
</evidence>
<dbReference type="GO" id="GO:0004476">
    <property type="term" value="F:mannose-6-phosphate isomerase activity"/>
    <property type="evidence" value="ECO:0007669"/>
    <property type="project" value="UniProtKB-EC"/>
</dbReference>
<evidence type="ECO:0000256" key="4">
    <source>
        <dbReference type="ARBA" id="ARBA00011956"/>
    </source>
</evidence>
<dbReference type="PANTHER" id="PTHR10309">
    <property type="entry name" value="MANNOSE-6-PHOSPHATE ISOMERASE"/>
    <property type="match status" value="1"/>
</dbReference>
<dbReference type="InterPro" id="IPR016305">
    <property type="entry name" value="Mannose-6-P_Isomerase"/>
</dbReference>
<evidence type="ECO:0000256" key="3">
    <source>
        <dbReference type="ARBA" id="ARBA00010772"/>
    </source>
</evidence>
<dbReference type="InterPro" id="IPR011051">
    <property type="entry name" value="RmlC_Cupin_sf"/>
</dbReference>
<name>A0ABR8W403_9MICO</name>
<dbReference type="PANTHER" id="PTHR10309:SF0">
    <property type="entry name" value="MANNOSE-6-PHOSPHATE ISOMERASE"/>
    <property type="match status" value="1"/>
</dbReference>
<evidence type="ECO:0000256" key="5">
    <source>
        <dbReference type="ARBA" id="ARBA00022723"/>
    </source>
</evidence>
<evidence type="ECO:0000313" key="9">
    <source>
        <dbReference type="EMBL" id="MBD8011733.1"/>
    </source>
</evidence>
<evidence type="ECO:0000256" key="7">
    <source>
        <dbReference type="ARBA" id="ARBA00023235"/>
    </source>
</evidence>
<dbReference type="SUPFAM" id="SSF51182">
    <property type="entry name" value="RmlC-like cupins"/>
    <property type="match status" value="1"/>
</dbReference>
<reference evidence="9 10" key="1">
    <citation type="submission" date="2020-08" db="EMBL/GenBank/DDBJ databases">
        <title>A Genomic Blueprint of the Chicken Gut Microbiome.</title>
        <authorList>
            <person name="Gilroy R."/>
            <person name="Ravi A."/>
            <person name="Getino M."/>
            <person name="Pursley I."/>
            <person name="Horton D.L."/>
            <person name="Alikhan N.-F."/>
            <person name="Baker D."/>
            <person name="Gharbi K."/>
            <person name="Hall N."/>
            <person name="Watson M."/>
            <person name="Adriaenssens E.M."/>
            <person name="Foster-Nyarko E."/>
            <person name="Jarju S."/>
            <person name="Secka A."/>
            <person name="Antonio M."/>
            <person name="Oren A."/>
            <person name="Chaudhuri R."/>
            <person name="La Ragione R.M."/>
            <person name="Hildebrand F."/>
            <person name="Pallen M.J."/>
        </authorList>
    </citation>
    <scope>NUCLEOTIDE SEQUENCE [LARGE SCALE GENOMIC DNA]</scope>
    <source>
        <strain evidence="9 10">Re1</strain>
    </source>
</reference>
<dbReference type="EMBL" id="JACSPX010000001">
    <property type="protein sequence ID" value="MBD8011733.1"/>
    <property type="molecule type" value="Genomic_DNA"/>
</dbReference>
<feature type="domain" description="Phosphomannose isomerase type I catalytic" evidence="8">
    <location>
        <begin position="8"/>
        <end position="142"/>
    </location>
</feature>